<protein>
    <recommendedName>
        <fullName evidence="3">Porin</fullName>
    </recommendedName>
</protein>
<keyword evidence="2" id="KW-1185">Reference proteome</keyword>
<evidence type="ECO:0000313" key="1">
    <source>
        <dbReference type="EMBL" id="MCQ8896250.1"/>
    </source>
</evidence>
<evidence type="ECO:0000313" key="2">
    <source>
        <dbReference type="Proteomes" id="UP001204142"/>
    </source>
</evidence>
<dbReference type="EMBL" id="JANIGO010000002">
    <property type="protein sequence ID" value="MCQ8896250.1"/>
    <property type="molecule type" value="Genomic_DNA"/>
</dbReference>
<dbReference type="RefSeq" id="WP_256764022.1">
    <property type="nucleotide sequence ID" value="NZ_JANIGO010000002.1"/>
</dbReference>
<accession>A0ABT1WFG4</accession>
<gene>
    <name evidence="1" type="ORF">NQT62_07355</name>
</gene>
<reference evidence="1 2" key="1">
    <citation type="submission" date="2022-07" db="EMBL/GenBank/DDBJ databases">
        <authorList>
            <person name="Xamxidin M."/>
            <person name="Wu M."/>
        </authorList>
    </citation>
    <scope>NUCLEOTIDE SEQUENCE [LARGE SCALE GENOMIC DNA]</scope>
    <source>
        <strain evidence="1 2">NBRC 111650</strain>
    </source>
</reference>
<name>A0ABT1WFG4_9BURK</name>
<comment type="caution">
    <text evidence="1">The sequence shown here is derived from an EMBL/GenBank/DDBJ whole genome shotgun (WGS) entry which is preliminary data.</text>
</comment>
<sequence length="43" mass="4558">MPSWIALPWGTGFGEMNNLVGVDMSQSAGDLDPIMSGRLAMGF</sequence>
<organism evidence="1 2">
    <name type="scientific">Limnobacter humi</name>
    <dbReference type="NCBI Taxonomy" id="1778671"/>
    <lineage>
        <taxon>Bacteria</taxon>
        <taxon>Pseudomonadati</taxon>
        <taxon>Pseudomonadota</taxon>
        <taxon>Betaproteobacteria</taxon>
        <taxon>Burkholderiales</taxon>
        <taxon>Burkholderiaceae</taxon>
        <taxon>Limnobacter</taxon>
    </lineage>
</organism>
<proteinExistence type="predicted"/>
<evidence type="ECO:0008006" key="3">
    <source>
        <dbReference type="Google" id="ProtNLM"/>
    </source>
</evidence>
<dbReference type="Proteomes" id="UP001204142">
    <property type="component" value="Unassembled WGS sequence"/>
</dbReference>